<accession>A0A2V1E7D9</accession>
<evidence type="ECO:0000256" key="4">
    <source>
        <dbReference type="ARBA" id="ARBA00023043"/>
    </source>
</evidence>
<comment type="subcellular location">
    <subcellularLocation>
        <location evidence="1">Nucleus</location>
    </subcellularLocation>
</comment>
<evidence type="ECO:0000313" key="7">
    <source>
        <dbReference type="EMBL" id="PVI05574.1"/>
    </source>
</evidence>
<keyword evidence="5" id="KW-0539">Nucleus</keyword>
<dbReference type="Proteomes" id="UP000244855">
    <property type="component" value="Unassembled WGS sequence"/>
</dbReference>
<keyword evidence="2" id="KW-0597">Phosphoprotein</keyword>
<feature type="compositionally biased region" description="Basic and acidic residues" evidence="6">
    <location>
        <begin position="199"/>
        <end position="215"/>
    </location>
</feature>
<evidence type="ECO:0000256" key="1">
    <source>
        <dbReference type="ARBA" id="ARBA00004123"/>
    </source>
</evidence>
<evidence type="ECO:0000256" key="3">
    <source>
        <dbReference type="ARBA" id="ARBA00022737"/>
    </source>
</evidence>
<dbReference type="PANTHER" id="PTHR15263">
    <property type="entry name" value="I-KAPPA-B-LIKE PROTEIN IKBL"/>
    <property type="match status" value="1"/>
</dbReference>
<evidence type="ECO:0000256" key="5">
    <source>
        <dbReference type="ARBA" id="ARBA00023242"/>
    </source>
</evidence>
<keyword evidence="8" id="KW-1185">Reference proteome</keyword>
<feature type="region of interest" description="Disordered" evidence="6">
    <location>
        <begin position="1"/>
        <end position="116"/>
    </location>
</feature>
<feature type="region of interest" description="Disordered" evidence="6">
    <location>
        <begin position="193"/>
        <end position="215"/>
    </location>
</feature>
<name>A0A2V1E7D9_9PLEO</name>
<proteinExistence type="predicted"/>
<sequence length="350" mass="41767">MENLASGTKDEDPYSDSKASKFEFKSKSERRSKTRHRKHDRDDGEGDATKRHHSRERDSSRHRHRDSKRRRKHRSHHHDRTFTRNGAYENPDHRHRESMYDGLNPGEADSSQLDPDAAFRESLFDAMADDEGAAYWEGVYGQPLHIYPNTKPGPNGELERMTDEEYAEHVRVKMWEKSHQHILEERAAKERLRKKQKESRHVLEEEVAQEERERDKIRREVEESLKRGEERRRMKEAEKYWTEYLSRWDQLKSNMPKVDTAEQAREMIPWPVASGKLRHLNGDEIEKFLRASSAWKRDAAALLKIERVRWHPDKMQQRFGQHIDPDTMKSVTAVFQVVDRLWNENSERRV</sequence>
<dbReference type="EMBL" id="KZ805313">
    <property type="protein sequence ID" value="PVI05574.1"/>
    <property type="molecule type" value="Genomic_DNA"/>
</dbReference>
<keyword evidence="4" id="KW-0040">ANK repeat</keyword>
<feature type="compositionally biased region" description="Basic residues" evidence="6">
    <location>
        <begin position="50"/>
        <end position="79"/>
    </location>
</feature>
<evidence type="ECO:0000313" key="8">
    <source>
        <dbReference type="Proteomes" id="UP000244855"/>
    </source>
</evidence>
<dbReference type="STRING" id="97972.A0A2V1E7D9"/>
<dbReference type="PANTHER" id="PTHR15263:SF1">
    <property type="entry name" value="NF-KAPPA-B INHIBITOR-LIKE PROTEIN 1"/>
    <property type="match status" value="1"/>
</dbReference>
<dbReference type="AlphaFoldDB" id="A0A2V1E7D9"/>
<dbReference type="InterPro" id="IPR038753">
    <property type="entry name" value="NFKBIL1"/>
</dbReference>
<keyword evidence="3" id="KW-0677">Repeat</keyword>
<feature type="compositionally biased region" description="Basic and acidic residues" evidence="6">
    <location>
        <begin position="90"/>
        <end position="99"/>
    </location>
</feature>
<organism evidence="7 8">
    <name type="scientific">Periconia macrospinosa</name>
    <dbReference type="NCBI Taxonomy" id="97972"/>
    <lineage>
        <taxon>Eukaryota</taxon>
        <taxon>Fungi</taxon>
        <taxon>Dikarya</taxon>
        <taxon>Ascomycota</taxon>
        <taxon>Pezizomycotina</taxon>
        <taxon>Dothideomycetes</taxon>
        <taxon>Pleosporomycetidae</taxon>
        <taxon>Pleosporales</taxon>
        <taxon>Massarineae</taxon>
        <taxon>Periconiaceae</taxon>
        <taxon>Periconia</taxon>
    </lineage>
</organism>
<reference evidence="7 8" key="1">
    <citation type="journal article" date="2018" name="Sci. Rep.">
        <title>Comparative genomics provides insights into the lifestyle and reveals functional heterogeneity of dark septate endophytic fungi.</title>
        <authorList>
            <person name="Knapp D.G."/>
            <person name="Nemeth J.B."/>
            <person name="Barry K."/>
            <person name="Hainaut M."/>
            <person name="Henrissat B."/>
            <person name="Johnson J."/>
            <person name="Kuo A."/>
            <person name="Lim J.H.P."/>
            <person name="Lipzen A."/>
            <person name="Nolan M."/>
            <person name="Ohm R.A."/>
            <person name="Tamas L."/>
            <person name="Grigoriev I.V."/>
            <person name="Spatafora J.W."/>
            <person name="Nagy L.G."/>
            <person name="Kovacs G.M."/>
        </authorList>
    </citation>
    <scope>NUCLEOTIDE SEQUENCE [LARGE SCALE GENOMIC DNA]</scope>
    <source>
        <strain evidence="7 8">DSE2036</strain>
    </source>
</reference>
<dbReference type="GO" id="GO:0043124">
    <property type="term" value="P:negative regulation of canonical NF-kappaB signal transduction"/>
    <property type="evidence" value="ECO:0007669"/>
    <property type="project" value="InterPro"/>
</dbReference>
<gene>
    <name evidence="7" type="ORF">DM02DRAFT_516277</name>
</gene>
<evidence type="ECO:0000256" key="2">
    <source>
        <dbReference type="ARBA" id="ARBA00022553"/>
    </source>
</evidence>
<dbReference type="OrthoDB" id="412109at2759"/>
<dbReference type="GO" id="GO:0005634">
    <property type="term" value="C:nucleus"/>
    <property type="evidence" value="ECO:0007669"/>
    <property type="project" value="UniProtKB-SubCell"/>
</dbReference>
<protein>
    <submittedName>
        <fullName evidence="7">Uncharacterized protein</fullName>
    </submittedName>
</protein>
<feature type="compositionally biased region" description="Basic and acidic residues" evidence="6">
    <location>
        <begin position="18"/>
        <end position="31"/>
    </location>
</feature>
<evidence type="ECO:0000256" key="6">
    <source>
        <dbReference type="SAM" id="MobiDB-lite"/>
    </source>
</evidence>